<name>A0A4R4FL34_9FIRM</name>
<dbReference type="Pfam" id="PF00561">
    <property type="entry name" value="Abhydrolase_1"/>
    <property type="match status" value="1"/>
</dbReference>
<keyword evidence="2" id="KW-0812">Transmembrane</keyword>
<dbReference type="SUPFAM" id="SSF53474">
    <property type="entry name" value="alpha/beta-Hydrolases"/>
    <property type="match status" value="1"/>
</dbReference>
<dbReference type="PRINTS" id="PR00412">
    <property type="entry name" value="EPOXHYDRLASE"/>
</dbReference>
<reference evidence="4 5" key="1">
    <citation type="journal article" date="2016" name="Nat. Microbiol.">
        <title>The Mouse Intestinal Bacterial Collection (miBC) provides host-specific insight into cultured diversity and functional potential of the gut microbiota.</title>
        <authorList>
            <person name="Lagkouvardos I."/>
            <person name="Pukall R."/>
            <person name="Abt B."/>
            <person name="Foesel B.U."/>
            <person name="Meier-Kolthoff J.P."/>
            <person name="Kumar N."/>
            <person name="Bresciani A."/>
            <person name="Martinez I."/>
            <person name="Just S."/>
            <person name="Ziegler C."/>
            <person name="Brugiroux S."/>
            <person name="Garzetti D."/>
            <person name="Wenning M."/>
            <person name="Bui T.P."/>
            <person name="Wang J."/>
            <person name="Hugenholtz F."/>
            <person name="Plugge C.M."/>
            <person name="Peterson D.A."/>
            <person name="Hornef M.W."/>
            <person name="Baines J.F."/>
            <person name="Smidt H."/>
            <person name="Walter J."/>
            <person name="Kristiansen K."/>
            <person name="Nielsen H.B."/>
            <person name="Haller D."/>
            <person name="Overmann J."/>
            <person name="Stecher B."/>
            <person name="Clavel T."/>
        </authorList>
    </citation>
    <scope>NUCLEOTIDE SEQUENCE [LARGE SCALE GENOMIC DNA]</scope>
    <source>
        <strain evidence="4 5">DSM 28560</strain>
    </source>
</reference>
<evidence type="ECO:0000256" key="2">
    <source>
        <dbReference type="SAM" id="Phobius"/>
    </source>
</evidence>
<dbReference type="Proteomes" id="UP000295710">
    <property type="component" value="Unassembled WGS sequence"/>
</dbReference>
<evidence type="ECO:0000259" key="3">
    <source>
        <dbReference type="Pfam" id="PF00561"/>
    </source>
</evidence>
<dbReference type="EMBL" id="SMMX01000001">
    <property type="protein sequence ID" value="TDA23336.1"/>
    <property type="molecule type" value="Genomic_DNA"/>
</dbReference>
<dbReference type="AlphaFoldDB" id="A0A4R4FL34"/>
<dbReference type="InterPro" id="IPR000639">
    <property type="entry name" value="Epox_hydrolase-like"/>
</dbReference>
<dbReference type="GO" id="GO:0016020">
    <property type="term" value="C:membrane"/>
    <property type="evidence" value="ECO:0007669"/>
    <property type="project" value="TreeGrafter"/>
</dbReference>
<evidence type="ECO:0000256" key="1">
    <source>
        <dbReference type="ARBA" id="ARBA00022801"/>
    </source>
</evidence>
<evidence type="ECO:0000313" key="4">
    <source>
        <dbReference type="EMBL" id="TDA23336.1"/>
    </source>
</evidence>
<keyword evidence="2" id="KW-0472">Membrane</keyword>
<feature type="transmembrane region" description="Helical" evidence="2">
    <location>
        <begin position="88"/>
        <end position="107"/>
    </location>
</feature>
<proteinExistence type="predicted"/>
<keyword evidence="2" id="KW-1133">Transmembrane helix</keyword>
<protein>
    <submittedName>
        <fullName evidence="4">Alpha/beta hydrolase</fullName>
    </submittedName>
</protein>
<evidence type="ECO:0000313" key="5">
    <source>
        <dbReference type="Proteomes" id="UP000295710"/>
    </source>
</evidence>
<comment type="caution">
    <text evidence="4">The sequence shown here is derived from an EMBL/GenBank/DDBJ whole genome shotgun (WGS) entry which is preliminary data.</text>
</comment>
<dbReference type="InterPro" id="IPR029058">
    <property type="entry name" value="AB_hydrolase_fold"/>
</dbReference>
<dbReference type="PANTHER" id="PTHR43798:SF31">
    <property type="entry name" value="AB HYDROLASE SUPERFAMILY PROTEIN YCLE"/>
    <property type="match status" value="1"/>
</dbReference>
<sequence>MFYVKAKDGVKLAVYVYNPECTETVFLLHGWPLSHEMYEYQIPLLVQNNYRVVLMDIRGFGNSDSPACGYDFDTLADDVYRVVRALKLYRFVLTGFSMGGAIVLRYMKNYRSYGVKKLMLLAAAAPCWTRRAGFPYGLTKEYVDGLICMAETDRPQLARNFSHEQLFASCQSEAVKNWFELIALSASGIATIETAYSLRDEDGRKDLDAVRVPTAIIHGTKDTVVSNDLVKIQHRCIEGSKLYQLDKSGHGIVYDQLEEFNCIFIKEVGKL</sequence>
<keyword evidence="5" id="KW-1185">Reference proteome</keyword>
<gene>
    <name evidence="4" type="ORF">E1963_00935</name>
</gene>
<dbReference type="Gene3D" id="3.40.50.1820">
    <property type="entry name" value="alpha/beta hydrolase"/>
    <property type="match status" value="1"/>
</dbReference>
<dbReference type="InterPro" id="IPR000073">
    <property type="entry name" value="AB_hydrolase_1"/>
</dbReference>
<dbReference type="RefSeq" id="WP_132274073.1">
    <property type="nucleotide sequence ID" value="NZ_JAOBST010000008.1"/>
</dbReference>
<dbReference type="GO" id="GO:0016787">
    <property type="term" value="F:hydrolase activity"/>
    <property type="evidence" value="ECO:0007669"/>
    <property type="project" value="UniProtKB-KW"/>
</dbReference>
<accession>A0A4R4FL34</accession>
<dbReference type="PANTHER" id="PTHR43798">
    <property type="entry name" value="MONOACYLGLYCEROL LIPASE"/>
    <property type="match status" value="1"/>
</dbReference>
<dbReference type="InterPro" id="IPR050266">
    <property type="entry name" value="AB_hydrolase_sf"/>
</dbReference>
<dbReference type="PRINTS" id="PR00111">
    <property type="entry name" value="ABHYDROLASE"/>
</dbReference>
<keyword evidence="1 4" id="KW-0378">Hydrolase</keyword>
<feature type="domain" description="AB hydrolase-1" evidence="3">
    <location>
        <begin position="24"/>
        <end position="255"/>
    </location>
</feature>
<organism evidence="4 5">
    <name type="scientific">Extibacter muris</name>
    <dbReference type="NCBI Taxonomy" id="1796622"/>
    <lineage>
        <taxon>Bacteria</taxon>
        <taxon>Bacillati</taxon>
        <taxon>Bacillota</taxon>
        <taxon>Clostridia</taxon>
        <taxon>Lachnospirales</taxon>
        <taxon>Lachnospiraceae</taxon>
        <taxon>Extibacter</taxon>
    </lineage>
</organism>